<dbReference type="SUPFAM" id="SSF47203">
    <property type="entry name" value="Acyl-CoA dehydrogenase C-terminal domain-like"/>
    <property type="match status" value="1"/>
</dbReference>
<dbReference type="EMBL" id="JBGBPQ010000006">
    <property type="protein sequence ID" value="KAL1522584.1"/>
    <property type="molecule type" value="Genomic_DNA"/>
</dbReference>
<dbReference type="Pfam" id="PF18158">
    <property type="entry name" value="AidB_N"/>
    <property type="match status" value="1"/>
</dbReference>
<comment type="caution">
    <text evidence="8">The sequence shown here is derived from an EMBL/GenBank/DDBJ whole genome shotgun (WGS) entry which is preliminary data.</text>
</comment>
<evidence type="ECO:0000259" key="7">
    <source>
        <dbReference type="Pfam" id="PF18158"/>
    </source>
</evidence>
<feature type="domain" description="Adaptive response protein AidB N-terminal" evidence="7">
    <location>
        <begin position="37"/>
        <end position="192"/>
    </location>
</feature>
<dbReference type="Pfam" id="PF00441">
    <property type="entry name" value="Acyl-CoA_dh_1"/>
    <property type="match status" value="1"/>
</dbReference>
<dbReference type="SUPFAM" id="SSF56645">
    <property type="entry name" value="Acyl-CoA dehydrogenase NM domain-like"/>
    <property type="match status" value="1"/>
</dbReference>
<dbReference type="Gene3D" id="6.10.250.600">
    <property type="match status" value="1"/>
</dbReference>
<gene>
    <name evidence="8" type="ORF">AB1Y20_017569</name>
</gene>
<dbReference type="AlphaFoldDB" id="A0AB34JKW1"/>
<dbReference type="InterPro" id="IPR009075">
    <property type="entry name" value="AcylCo_DH/oxidase_C"/>
</dbReference>
<sequence>MRRFLTRQLHSSAPEGWTISTAGRRAASPLLTHTVSNQSHPLDGYNAFTCDASLSAAGATAPWAAAHLSAFGEETATAEWKARADDAHRHPPRLASHDRFGRRVDRVEYCAAYHELMGLALTRGCASFAWGEHAARPGAHVARGALIYLMYQLEPGVCCPLTMTFAAVPALVRAGGVAAGWLPRLCARAYDPRDVPLGEKAAATLGMSMTEKQGGSDVRANTSVATAVCTPGGGVGGGEYTLRGHKWFTSAPMSDGFLTLAQTEEGLSCFLVPRWLPDGNRNSGFTVQRLKAKLGDHSNASSEVEYNNAWGVLVGPAGRGVKTIVEMVVHTRLDCIIGSSALMRHCTQQAAHHAAHRSAFGSNLAQAPLMRAVLADLALESEAANATWLRLASSFDSPADGSGGLLRRVGTAVAKYWVCKRAPGVAHEAMECLGGNGYVEEGPMARMYRQAPLNGIWEGSGNVICLDVMRSLRVEPQAVQAFVDELEGARGAHSLYDGLLDDVRSELTVGAEDLAALEPRARLVVDKMAIALQASCLLQFGDPVIAAAYCSSRLPGLAQLQGASYGSRMADSVPRSTQDLLIDRVMPIG</sequence>
<reference evidence="8 9" key="1">
    <citation type="journal article" date="2024" name="Science">
        <title>Giant polyketide synthase enzymes in the biosynthesis of giant marine polyether toxins.</title>
        <authorList>
            <person name="Fallon T.R."/>
            <person name="Shende V.V."/>
            <person name="Wierzbicki I.H."/>
            <person name="Pendleton A.L."/>
            <person name="Watervoot N.F."/>
            <person name="Auber R.P."/>
            <person name="Gonzalez D.J."/>
            <person name="Wisecaver J.H."/>
            <person name="Moore B.S."/>
        </authorList>
    </citation>
    <scope>NUCLEOTIDE SEQUENCE [LARGE SCALE GENOMIC DNA]</scope>
    <source>
        <strain evidence="8 9">12B1</strain>
    </source>
</reference>
<keyword evidence="9" id="KW-1185">Reference proteome</keyword>
<dbReference type="InterPro" id="IPR009100">
    <property type="entry name" value="AcylCoA_DH/oxidase_NM_dom_sf"/>
</dbReference>
<evidence type="ECO:0000256" key="3">
    <source>
        <dbReference type="ARBA" id="ARBA00022827"/>
    </source>
</evidence>
<proteinExistence type="inferred from homology"/>
<dbReference type="Gene3D" id="1.20.140.10">
    <property type="entry name" value="Butyryl-CoA Dehydrogenase, subunit A, domain 3"/>
    <property type="match status" value="1"/>
</dbReference>
<feature type="domain" description="Acyl-CoA oxidase/dehydrogenase middle" evidence="6">
    <location>
        <begin position="207"/>
        <end position="308"/>
    </location>
</feature>
<dbReference type="InterPro" id="IPR006091">
    <property type="entry name" value="Acyl-CoA_Oxase/DH_mid-dom"/>
</dbReference>
<name>A0AB34JKW1_PRYPA</name>
<dbReference type="PANTHER" id="PTHR42707">
    <property type="entry name" value="ACYL-COA DEHYDROGENASE"/>
    <property type="match status" value="1"/>
</dbReference>
<evidence type="ECO:0000256" key="2">
    <source>
        <dbReference type="ARBA" id="ARBA00022630"/>
    </source>
</evidence>
<dbReference type="GO" id="GO:0003995">
    <property type="term" value="F:acyl-CoA dehydrogenase activity"/>
    <property type="evidence" value="ECO:0007669"/>
    <property type="project" value="TreeGrafter"/>
</dbReference>
<keyword evidence="2 4" id="KW-0285">Flavoprotein</keyword>
<dbReference type="InterPro" id="IPR052904">
    <property type="entry name" value="Acyl-CoA_dehydrogenase-like"/>
</dbReference>
<dbReference type="InterPro" id="IPR041504">
    <property type="entry name" value="AidB_N"/>
</dbReference>
<dbReference type="Pfam" id="PF02770">
    <property type="entry name" value="Acyl-CoA_dh_M"/>
    <property type="match status" value="1"/>
</dbReference>
<evidence type="ECO:0000313" key="8">
    <source>
        <dbReference type="EMBL" id="KAL1522584.1"/>
    </source>
</evidence>
<evidence type="ECO:0000259" key="6">
    <source>
        <dbReference type="Pfam" id="PF02770"/>
    </source>
</evidence>
<evidence type="ECO:0000259" key="5">
    <source>
        <dbReference type="Pfam" id="PF00441"/>
    </source>
</evidence>
<dbReference type="InterPro" id="IPR036250">
    <property type="entry name" value="AcylCo_DH-like_C"/>
</dbReference>
<comment type="cofactor">
    <cofactor evidence="4">
        <name>FAD</name>
        <dbReference type="ChEBI" id="CHEBI:57692"/>
    </cofactor>
</comment>
<dbReference type="Proteomes" id="UP001515480">
    <property type="component" value="Unassembled WGS sequence"/>
</dbReference>
<protein>
    <submittedName>
        <fullName evidence="8">Uncharacterized protein</fullName>
    </submittedName>
</protein>
<dbReference type="PANTHER" id="PTHR42707:SF3">
    <property type="entry name" value="ACYL-COA DEHYDROGENASE AIDB-RELATED"/>
    <property type="match status" value="1"/>
</dbReference>
<dbReference type="Gene3D" id="2.40.110.20">
    <property type="match status" value="1"/>
</dbReference>
<keyword evidence="4" id="KW-0560">Oxidoreductase</keyword>
<organism evidence="8 9">
    <name type="scientific">Prymnesium parvum</name>
    <name type="common">Toxic golden alga</name>
    <dbReference type="NCBI Taxonomy" id="97485"/>
    <lineage>
        <taxon>Eukaryota</taxon>
        <taxon>Haptista</taxon>
        <taxon>Haptophyta</taxon>
        <taxon>Prymnesiophyceae</taxon>
        <taxon>Prymnesiales</taxon>
        <taxon>Prymnesiaceae</taxon>
        <taxon>Prymnesium</taxon>
    </lineage>
</organism>
<evidence type="ECO:0000256" key="1">
    <source>
        <dbReference type="ARBA" id="ARBA00009347"/>
    </source>
</evidence>
<keyword evidence="3 4" id="KW-0274">FAD</keyword>
<feature type="domain" description="Acyl-CoA dehydrogenase/oxidase C-terminal" evidence="5">
    <location>
        <begin position="318"/>
        <end position="472"/>
    </location>
</feature>
<evidence type="ECO:0000256" key="4">
    <source>
        <dbReference type="RuleBase" id="RU362125"/>
    </source>
</evidence>
<comment type="similarity">
    <text evidence="1 4">Belongs to the acyl-CoA dehydrogenase family.</text>
</comment>
<accession>A0AB34JKW1</accession>
<evidence type="ECO:0000313" key="9">
    <source>
        <dbReference type="Proteomes" id="UP001515480"/>
    </source>
</evidence>